<name>A0A1G1XRE5_9BACT</name>
<protein>
    <recommendedName>
        <fullName evidence="2">Thymidylate kinase-like domain-containing protein</fullName>
    </recommendedName>
</protein>
<dbReference type="AlphaFoldDB" id="A0A1G1XRE5"/>
<accession>A0A1G1XRE5</accession>
<dbReference type="PANTHER" id="PTHR10344:SF1">
    <property type="entry name" value="THYMIDYLATE KINASE"/>
    <property type="match status" value="1"/>
</dbReference>
<proteinExistence type="inferred from homology"/>
<reference evidence="3 4" key="1">
    <citation type="journal article" date="2016" name="Nat. Commun.">
        <title>Thousands of microbial genomes shed light on interconnected biogeochemical processes in an aquifer system.</title>
        <authorList>
            <person name="Anantharaman K."/>
            <person name="Brown C.T."/>
            <person name="Hug L.A."/>
            <person name="Sharon I."/>
            <person name="Castelle C.J."/>
            <person name="Probst A.J."/>
            <person name="Thomas B.C."/>
            <person name="Singh A."/>
            <person name="Wilkins M.J."/>
            <person name="Karaoz U."/>
            <person name="Brodie E.L."/>
            <person name="Williams K.H."/>
            <person name="Hubbard S.S."/>
            <person name="Banfield J.F."/>
        </authorList>
    </citation>
    <scope>NUCLEOTIDE SEQUENCE [LARGE SCALE GENOMIC DNA]</scope>
</reference>
<dbReference type="GO" id="GO:0006235">
    <property type="term" value="P:dTTP biosynthetic process"/>
    <property type="evidence" value="ECO:0007669"/>
    <property type="project" value="TreeGrafter"/>
</dbReference>
<evidence type="ECO:0000313" key="3">
    <source>
        <dbReference type="EMBL" id="OGY42170.1"/>
    </source>
</evidence>
<gene>
    <name evidence="3" type="ORF">A2Y82_00385</name>
</gene>
<dbReference type="EMBL" id="MHHZ01000007">
    <property type="protein sequence ID" value="OGY42170.1"/>
    <property type="molecule type" value="Genomic_DNA"/>
</dbReference>
<feature type="domain" description="Thymidylate kinase-like" evidence="2">
    <location>
        <begin position="14"/>
        <end position="191"/>
    </location>
</feature>
<comment type="similarity">
    <text evidence="1">Belongs to the thymidylate kinase family.</text>
</comment>
<dbReference type="InterPro" id="IPR027417">
    <property type="entry name" value="P-loop_NTPase"/>
</dbReference>
<evidence type="ECO:0000313" key="4">
    <source>
        <dbReference type="Proteomes" id="UP000176498"/>
    </source>
</evidence>
<dbReference type="InterPro" id="IPR039430">
    <property type="entry name" value="Thymidylate_kin-like_dom"/>
</dbReference>
<dbReference type="SUPFAM" id="SSF52540">
    <property type="entry name" value="P-loop containing nucleoside triphosphate hydrolases"/>
    <property type="match status" value="1"/>
</dbReference>
<dbReference type="Pfam" id="PF02223">
    <property type="entry name" value="Thymidylate_kin"/>
    <property type="match status" value="1"/>
</dbReference>
<dbReference type="GO" id="GO:0006233">
    <property type="term" value="P:dTDP biosynthetic process"/>
    <property type="evidence" value="ECO:0007669"/>
    <property type="project" value="TreeGrafter"/>
</dbReference>
<sequence>MPKNQKGKFIVLYGANNLGKSTQAKLLVEKLIISFGKNAEYLKYAVYNLDPSGPLITEYLKQKNPRHFTPLEFQMLQVLNRTQNQPILLEKLDKGAWIVAEDYTGSGIAWGMTEGIDKNLLYTLNSHLQKEDLGILFQGEPFPENLDKNNIHETNLAVLQKVNQSFAEIAQDFGWHIINANQSIEEVHQQILDIIKRKITIIE</sequence>
<dbReference type="Gene3D" id="3.40.50.300">
    <property type="entry name" value="P-loop containing nucleotide triphosphate hydrolases"/>
    <property type="match status" value="1"/>
</dbReference>
<dbReference type="GO" id="GO:0004798">
    <property type="term" value="F:dTMP kinase activity"/>
    <property type="evidence" value="ECO:0007669"/>
    <property type="project" value="TreeGrafter"/>
</dbReference>
<comment type="caution">
    <text evidence="3">The sequence shown here is derived from an EMBL/GenBank/DDBJ whole genome shotgun (WGS) entry which is preliminary data.</text>
</comment>
<organism evidence="3 4">
    <name type="scientific">Candidatus Buchananbacteria bacterium RBG_13_36_9</name>
    <dbReference type="NCBI Taxonomy" id="1797530"/>
    <lineage>
        <taxon>Bacteria</taxon>
        <taxon>Candidatus Buchananiibacteriota</taxon>
    </lineage>
</organism>
<dbReference type="GO" id="GO:0005737">
    <property type="term" value="C:cytoplasm"/>
    <property type="evidence" value="ECO:0007669"/>
    <property type="project" value="TreeGrafter"/>
</dbReference>
<dbReference type="GO" id="GO:0006227">
    <property type="term" value="P:dUDP biosynthetic process"/>
    <property type="evidence" value="ECO:0007669"/>
    <property type="project" value="TreeGrafter"/>
</dbReference>
<dbReference type="Proteomes" id="UP000176498">
    <property type="component" value="Unassembled WGS sequence"/>
</dbReference>
<dbReference type="PANTHER" id="PTHR10344">
    <property type="entry name" value="THYMIDYLATE KINASE"/>
    <property type="match status" value="1"/>
</dbReference>
<evidence type="ECO:0000259" key="2">
    <source>
        <dbReference type="Pfam" id="PF02223"/>
    </source>
</evidence>
<evidence type="ECO:0000256" key="1">
    <source>
        <dbReference type="ARBA" id="ARBA00009776"/>
    </source>
</evidence>